<accession>A0A318SFN1</accession>
<comment type="caution">
    <text evidence="5">The sequence shown here is derived from an EMBL/GenBank/DDBJ whole genome shotgun (WGS) entry which is preliminary data.</text>
</comment>
<evidence type="ECO:0000256" key="1">
    <source>
        <dbReference type="ARBA" id="ARBA00022448"/>
    </source>
</evidence>
<dbReference type="AlphaFoldDB" id="A0A318SFN1"/>
<keyword evidence="2" id="KW-0349">Heme</keyword>
<evidence type="ECO:0000313" key="6">
    <source>
        <dbReference type="Proteomes" id="UP000248326"/>
    </source>
</evidence>
<dbReference type="InterPro" id="IPR009050">
    <property type="entry name" value="Globin-like_sf"/>
</dbReference>
<keyword evidence="6" id="KW-1185">Reference proteome</keyword>
<evidence type="ECO:0000256" key="4">
    <source>
        <dbReference type="ARBA" id="ARBA00023004"/>
    </source>
</evidence>
<dbReference type="GO" id="GO:0019825">
    <property type="term" value="F:oxygen binding"/>
    <property type="evidence" value="ECO:0007669"/>
    <property type="project" value="InterPro"/>
</dbReference>
<dbReference type="InterPro" id="IPR001486">
    <property type="entry name" value="Hemoglobin_trunc"/>
</dbReference>
<dbReference type="GO" id="GO:0046872">
    <property type="term" value="F:metal ion binding"/>
    <property type="evidence" value="ECO:0007669"/>
    <property type="project" value="UniProtKB-KW"/>
</dbReference>
<keyword evidence="4" id="KW-0408">Iron</keyword>
<organism evidence="5 6">
    <name type="scientific">Deinococcus yavapaiensis KR-236</name>
    <dbReference type="NCBI Taxonomy" id="694435"/>
    <lineage>
        <taxon>Bacteria</taxon>
        <taxon>Thermotogati</taxon>
        <taxon>Deinococcota</taxon>
        <taxon>Deinococci</taxon>
        <taxon>Deinococcales</taxon>
        <taxon>Deinococcaceae</taxon>
        <taxon>Deinococcus</taxon>
    </lineage>
</organism>
<name>A0A318SFN1_9DEIO</name>
<dbReference type="Gene3D" id="1.10.490.10">
    <property type="entry name" value="Globins"/>
    <property type="match status" value="1"/>
</dbReference>
<dbReference type="SUPFAM" id="SSF46458">
    <property type="entry name" value="Globin-like"/>
    <property type="match status" value="1"/>
</dbReference>
<protein>
    <submittedName>
        <fullName evidence="5">Hemoglobin</fullName>
    </submittedName>
</protein>
<evidence type="ECO:0000256" key="2">
    <source>
        <dbReference type="ARBA" id="ARBA00022617"/>
    </source>
</evidence>
<dbReference type="OrthoDB" id="25954at2"/>
<dbReference type="Pfam" id="PF01152">
    <property type="entry name" value="Bac_globin"/>
    <property type="match status" value="1"/>
</dbReference>
<gene>
    <name evidence="5" type="ORF">DES52_101392</name>
</gene>
<keyword evidence="3" id="KW-0479">Metal-binding</keyword>
<dbReference type="RefSeq" id="WP_110885056.1">
    <property type="nucleotide sequence ID" value="NZ_QJSX01000001.1"/>
</dbReference>
<reference evidence="5 6" key="1">
    <citation type="submission" date="2018-06" db="EMBL/GenBank/DDBJ databases">
        <title>Genomic Encyclopedia of Type Strains, Phase IV (KMG-IV): sequencing the most valuable type-strain genomes for metagenomic binning, comparative biology and taxonomic classification.</title>
        <authorList>
            <person name="Goeker M."/>
        </authorList>
    </citation>
    <scope>NUCLEOTIDE SEQUENCE [LARGE SCALE GENOMIC DNA]</scope>
    <source>
        <strain evidence="5 6">DSM 18048</strain>
    </source>
</reference>
<proteinExistence type="predicted"/>
<evidence type="ECO:0000256" key="3">
    <source>
        <dbReference type="ARBA" id="ARBA00022723"/>
    </source>
</evidence>
<dbReference type="Proteomes" id="UP000248326">
    <property type="component" value="Unassembled WGS sequence"/>
</dbReference>
<dbReference type="CDD" id="cd08916">
    <property type="entry name" value="TrHb3_P"/>
    <property type="match status" value="1"/>
</dbReference>
<keyword evidence="1" id="KW-0813">Transport</keyword>
<dbReference type="EMBL" id="QJSX01000001">
    <property type="protein sequence ID" value="PYE56587.1"/>
    <property type="molecule type" value="Genomic_DNA"/>
</dbReference>
<evidence type="ECO:0000313" key="5">
    <source>
        <dbReference type="EMBL" id="PYE56587.1"/>
    </source>
</evidence>
<sequence length="152" mass="17044">MQILTGTLYDRMGGARSVEKLVHAFYDQAARDPVLSPVFTAAAAGDPGAWWARHLTKMVRFWTSVSGGPPYYHGSPVLAHDGFGIEARHFDAWLTLWHDVLFDSLEEDVARELLVRATRMRHVLERHLSGDVGNSMNAYGTRPEREPQGGKR</sequence>
<dbReference type="GO" id="GO:0020037">
    <property type="term" value="F:heme binding"/>
    <property type="evidence" value="ECO:0007669"/>
    <property type="project" value="InterPro"/>
</dbReference>
<dbReference type="InterPro" id="IPR012292">
    <property type="entry name" value="Globin/Proto"/>
</dbReference>